<protein>
    <recommendedName>
        <fullName evidence="4">N-acetyltransferase domain-containing protein</fullName>
    </recommendedName>
</protein>
<dbReference type="Gene3D" id="3.40.630.30">
    <property type="match status" value="1"/>
</dbReference>
<dbReference type="SUPFAM" id="SSF55729">
    <property type="entry name" value="Acyl-CoA N-acyltransferases (Nat)"/>
    <property type="match status" value="1"/>
</dbReference>
<dbReference type="OrthoDB" id="508139at2759"/>
<dbReference type="Proteomes" id="UP000319160">
    <property type="component" value="Unassembled WGS sequence"/>
</dbReference>
<feature type="region of interest" description="Disordered" evidence="1">
    <location>
        <begin position="1"/>
        <end position="29"/>
    </location>
</feature>
<dbReference type="STRING" id="2512241.A0A553I8E2"/>
<name>A0A553I8E2_9PEZI</name>
<accession>A0A553I8E2</accession>
<evidence type="ECO:0000256" key="1">
    <source>
        <dbReference type="SAM" id="MobiDB-lite"/>
    </source>
</evidence>
<sequence length="582" mass="66022">MSTAKRDHSSSDASESPATHAKVVKTSHGYDSDEVQFTVEINSQDDELEDSDVPMPPFDGFGKQRLMKQINCFANVGQNQVAECNAKLLRREHMRRDFWAEMDELCDEASSLAIELFDRYGRLNREYCEHEIRKGSGVWGEELDHDDILMIEYINIEPLWRRQKIGTKLVSAVLDKTRHESTGFFAFASQRLILDLDCNDERPNAVHEQSKNFNHLFRSLGFRRVGTSGWLAFTDNDSHPSRQLDEAHDWDVPEQPKEEPIAPVPIRTILSSLYDPSISGAECVCQMEEVFSVEENTPLWVYVNKIAGKRNADYYTPLEALQSSLELQRTKPYGGGASDRFIGFCQSDIACLAALTGTEIFDLTKLSDRDIWTVSSATDEMVSRIRAVDTIRNALRLKYGCTCGQCIGGFLSPRMRFALLCQAEIQYDTLSEFPGIDCSGQDWVELNYHVLGHLPRAVKENLVTNKSMRQGFVNMCNHIACCLRKKQLPDTETILDFYQEEVSEWPPVTSNYLERGGTVAAVAMMIFDRAIDSDEWAGDGTFMEIFADNINQLPTCRNDHEFGFVSSMCGYERTPVASYTEF</sequence>
<comment type="caution">
    <text evidence="2">The sequence shown here is derived from an EMBL/GenBank/DDBJ whole genome shotgun (WGS) entry which is preliminary data.</text>
</comment>
<evidence type="ECO:0000313" key="3">
    <source>
        <dbReference type="Proteomes" id="UP000319160"/>
    </source>
</evidence>
<dbReference type="CDD" id="cd04301">
    <property type="entry name" value="NAT_SF"/>
    <property type="match status" value="1"/>
</dbReference>
<evidence type="ECO:0000313" key="2">
    <source>
        <dbReference type="EMBL" id="TRX96470.1"/>
    </source>
</evidence>
<dbReference type="EMBL" id="VFLP01000011">
    <property type="protein sequence ID" value="TRX96470.1"/>
    <property type="molecule type" value="Genomic_DNA"/>
</dbReference>
<evidence type="ECO:0008006" key="4">
    <source>
        <dbReference type="Google" id="ProtNLM"/>
    </source>
</evidence>
<feature type="compositionally biased region" description="Basic and acidic residues" evidence="1">
    <location>
        <begin position="1"/>
        <end position="10"/>
    </location>
</feature>
<organism evidence="2 3">
    <name type="scientific">Xylaria flabelliformis</name>
    <dbReference type="NCBI Taxonomy" id="2512241"/>
    <lineage>
        <taxon>Eukaryota</taxon>
        <taxon>Fungi</taxon>
        <taxon>Dikarya</taxon>
        <taxon>Ascomycota</taxon>
        <taxon>Pezizomycotina</taxon>
        <taxon>Sordariomycetes</taxon>
        <taxon>Xylariomycetidae</taxon>
        <taxon>Xylariales</taxon>
        <taxon>Xylariaceae</taxon>
        <taxon>Xylaria</taxon>
    </lineage>
</organism>
<dbReference type="InterPro" id="IPR016181">
    <property type="entry name" value="Acyl_CoA_acyltransferase"/>
</dbReference>
<dbReference type="AlphaFoldDB" id="A0A553I8E2"/>
<proteinExistence type="predicted"/>
<gene>
    <name evidence="2" type="ORF">FHL15_002742</name>
</gene>
<reference evidence="3" key="1">
    <citation type="submission" date="2019-06" db="EMBL/GenBank/DDBJ databases">
        <title>Draft genome sequence of the griseofulvin-producing fungus Xylaria cubensis strain G536.</title>
        <authorList>
            <person name="Mead M.E."/>
            <person name="Raja H.A."/>
            <person name="Steenwyk J.L."/>
            <person name="Knowles S.L."/>
            <person name="Oberlies N.H."/>
            <person name="Rokas A."/>
        </authorList>
    </citation>
    <scope>NUCLEOTIDE SEQUENCE [LARGE SCALE GENOMIC DNA]</scope>
    <source>
        <strain evidence="3">G536</strain>
    </source>
</reference>
<keyword evidence="3" id="KW-1185">Reference proteome</keyword>